<comment type="caution">
    <text evidence="3">The sequence shown here is derived from an EMBL/GenBank/DDBJ whole genome shotgun (WGS) entry which is preliminary data.</text>
</comment>
<proteinExistence type="predicted"/>
<name>A0A829R7D7_LISGR</name>
<evidence type="ECO:0000313" key="4">
    <source>
        <dbReference type="Proteomes" id="UP000019251"/>
    </source>
</evidence>
<keyword evidence="1" id="KW-0238">DNA-binding</keyword>
<dbReference type="EMBL" id="AODG01000007">
    <property type="protein sequence ID" value="EUJ28710.1"/>
    <property type="molecule type" value="Genomic_DNA"/>
</dbReference>
<feature type="domain" description="HTH tetR-type" evidence="2">
    <location>
        <begin position="9"/>
        <end position="48"/>
    </location>
</feature>
<evidence type="ECO:0000313" key="3">
    <source>
        <dbReference type="EMBL" id="EUJ28710.1"/>
    </source>
</evidence>
<accession>A0A829R7D7</accession>
<dbReference type="InterPro" id="IPR009057">
    <property type="entry name" value="Homeodomain-like_sf"/>
</dbReference>
<dbReference type="GO" id="GO:0003677">
    <property type="term" value="F:DNA binding"/>
    <property type="evidence" value="ECO:0007669"/>
    <property type="project" value="UniProtKB-KW"/>
</dbReference>
<dbReference type="Pfam" id="PF00440">
    <property type="entry name" value="TetR_N"/>
    <property type="match status" value="1"/>
</dbReference>
<sequence length="63" mass="7212">MKDALILSILEATKESIIRRGYTATTTKRIAQEAKISEMSLFRAFKKKKRHRALCFRASSLVP</sequence>
<dbReference type="InterPro" id="IPR001647">
    <property type="entry name" value="HTH_TetR"/>
</dbReference>
<reference evidence="3 4" key="1">
    <citation type="submission" date="2012-12" db="EMBL/GenBank/DDBJ databases">
        <title>Novel taxa of Listeriaceae from agricultural environments in the United States.</title>
        <authorList>
            <person name="den Bakker H.C."/>
            <person name="Allred A."/>
            <person name="Warchocki S."/>
            <person name="Wright E.M."/>
            <person name="Burrell A."/>
            <person name="Nightingale K.K."/>
            <person name="Kephart D."/>
            <person name="Wiedmann M."/>
        </authorList>
    </citation>
    <scope>NUCLEOTIDE SEQUENCE [LARGE SCALE GENOMIC DNA]</scope>
    <source>
        <strain evidence="3 4">FSL F6-1183</strain>
    </source>
</reference>
<dbReference type="Gene3D" id="1.10.10.60">
    <property type="entry name" value="Homeodomain-like"/>
    <property type="match status" value="1"/>
</dbReference>
<organism evidence="3 4">
    <name type="scientific">Listeria grayi FSL F6-1183</name>
    <dbReference type="NCBI Taxonomy" id="1265827"/>
    <lineage>
        <taxon>Bacteria</taxon>
        <taxon>Bacillati</taxon>
        <taxon>Bacillota</taxon>
        <taxon>Bacilli</taxon>
        <taxon>Bacillales</taxon>
        <taxon>Listeriaceae</taxon>
        <taxon>Listeria</taxon>
    </lineage>
</organism>
<dbReference type="Proteomes" id="UP000019251">
    <property type="component" value="Unassembled WGS sequence"/>
</dbReference>
<evidence type="ECO:0000256" key="1">
    <source>
        <dbReference type="ARBA" id="ARBA00023125"/>
    </source>
</evidence>
<gene>
    <name evidence="3" type="ORF">LMUR_06477</name>
</gene>
<evidence type="ECO:0000259" key="2">
    <source>
        <dbReference type="Pfam" id="PF00440"/>
    </source>
</evidence>
<dbReference type="SUPFAM" id="SSF46689">
    <property type="entry name" value="Homeodomain-like"/>
    <property type="match status" value="1"/>
</dbReference>
<dbReference type="AlphaFoldDB" id="A0A829R7D7"/>
<protein>
    <submittedName>
        <fullName evidence="3">TetR/AcrR family transcriptional regulator</fullName>
    </submittedName>
</protein>